<keyword evidence="2" id="KW-1185">Reference proteome</keyword>
<dbReference type="PANTHER" id="PTHR11439:SF467">
    <property type="entry name" value="INTEGRASE CATALYTIC DOMAIN-CONTAINING PROTEIN"/>
    <property type="match status" value="1"/>
</dbReference>
<protein>
    <recommendedName>
        <fullName evidence="3">Retrovirus-related Pol polyprotein from transposon TNT 1-94</fullName>
    </recommendedName>
</protein>
<dbReference type="Gramene" id="evm.model.10.994">
    <property type="protein sequence ID" value="cds.evm.model.10.994"/>
    <property type="gene ID" value="evm.TU.10.994"/>
</dbReference>
<sequence>MVNNRELEKDAQVDIKSCVESRGSMRRTMLSNAKFEVQKFDSTSVIDSEGYKITLEDGYLKVVRGSFFAMKGHSREKALQGKSKKISLSRDVTFDESVMLRQTTLVKENESPNTLSKGEREILEDPEKTIPIDYHGEDESDDQEEISAERVDEKKWKLAMNEEMNSLHLNQKWVLVRPLKGKKVIGWKWTKPVNTPLAPHLNFGAKMSPITTDEKKKMERIPYANIFGALMYAMVCTRPDVLHVVSMVSRYMHNLGKGHWKVIDWILWYVYGTVDIGLKFERDKTVGKHLVRYFGSCYVGDLDKRRSTTSYVFTIVGGPICWGLTL</sequence>
<evidence type="ECO:0000313" key="1">
    <source>
        <dbReference type="EnsemblPlants" id="cds.evm.model.10.994"/>
    </source>
</evidence>
<evidence type="ECO:0000313" key="2">
    <source>
        <dbReference type="Proteomes" id="UP000596661"/>
    </source>
</evidence>
<organism evidence="1 2">
    <name type="scientific">Cannabis sativa</name>
    <name type="common">Hemp</name>
    <name type="synonym">Marijuana</name>
    <dbReference type="NCBI Taxonomy" id="3483"/>
    <lineage>
        <taxon>Eukaryota</taxon>
        <taxon>Viridiplantae</taxon>
        <taxon>Streptophyta</taxon>
        <taxon>Embryophyta</taxon>
        <taxon>Tracheophyta</taxon>
        <taxon>Spermatophyta</taxon>
        <taxon>Magnoliopsida</taxon>
        <taxon>eudicotyledons</taxon>
        <taxon>Gunneridae</taxon>
        <taxon>Pentapetalae</taxon>
        <taxon>rosids</taxon>
        <taxon>fabids</taxon>
        <taxon>Rosales</taxon>
        <taxon>Cannabaceae</taxon>
        <taxon>Cannabis</taxon>
    </lineage>
</organism>
<dbReference type="EnsemblPlants" id="evm.model.10.994">
    <property type="protein sequence ID" value="cds.evm.model.10.994"/>
    <property type="gene ID" value="evm.TU.10.994"/>
</dbReference>
<proteinExistence type="predicted"/>
<evidence type="ECO:0008006" key="3">
    <source>
        <dbReference type="Google" id="ProtNLM"/>
    </source>
</evidence>
<accession>A0A803QRA6</accession>
<dbReference type="AlphaFoldDB" id="A0A803QRA6"/>
<dbReference type="EMBL" id="UZAU01000814">
    <property type="status" value="NOT_ANNOTATED_CDS"/>
    <property type="molecule type" value="Genomic_DNA"/>
</dbReference>
<dbReference type="PANTHER" id="PTHR11439">
    <property type="entry name" value="GAG-POL-RELATED RETROTRANSPOSON"/>
    <property type="match status" value="1"/>
</dbReference>
<name>A0A803QRA6_CANSA</name>
<dbReference type="Proteomes" id="UP000596661">
    <property type="component" value="Unassembled WGS sequence"/>
</dbReference>
<reference evidence="1" key="1">
    <citation type="submission" date="2021-03" db="UniProtKB">
        <authorList>
            <consortium name="EnsemblPlants"/>
        </authorList>
    </citation>
    <scope>IDENTIFICATION</scope>
</reference>